<proteinExistence type="predicted"/>
<dbReference type="InterPro" id="IPR028098">
    <property type="entry name" value="Glyco_trans_4-like_N"/>
</dbReference>
<feature type="domain" description="Glycosyltransferase subfamily 4-like N-terminal" evidence="1">
    <location>
        <begin position="24"/>
        <end position="196"/>
    </location>
</feature>
<dbReference type="PANTHER" id="PTHR45947">
    <property type="entry name" value="SULFOQUINOVOSYL TRANSFERASE SQD2"/>
    <property type="match status" value="1"/>
</dbReference>
<reference evidence="2 3" key="1">
    <citation type="journal article" date="2024" name="Front. Microbiol.">
        <title>Novel thermophilic genera Geochorda gen. nov. and Carboxydochorda gen. nov. from the deep terrestrial subsurface reveal the ecophysiological diversity in the class Limnochordia.</title>
        <authorList>
            <person name="Karnachuk O.V."/>
            <person name="Lukina A.P."/>
            <person name="Avakyan M.R."/>
            <person name="Kadnikov V.V."/>
            <person name="Begmatov S."/>
            <person name="Beletsky A.V."/>
            <person name="Vlasova K.G."/>
            <person name="Novikov A.A."/>
            <person name="Shcherbakova V.A."/>
            <person name="Mardanov A.V."/>
            <person name="Ravin N.V."/>
        </authorList>
    </citation>
    <scope>NUCLEOTIDE SEQUENCE [LARGE SCALE GENOMIC DNA]</scope>
    <source>
        <strain evidence="2 3">L945</strain>
    </source>
</reference>
<dbReference type="EMBL" id="CP141615">
    <property type="protein sequence ID" value="WRP16037.1"/>
    <property type="molecule type" value="Genomic_DNA"/>
</dbReference>
<dbReference type="GO" id="GO:0016757">
    <property type="term" value="F:glycosyltransferase activity"/>
    <property type="evidence" value="ECO:0007669"/>
    <property type="project" value="UniProtKB-KW"/>
</dbReference>
<keyword evidence="3" id="KW-1185">Reference proteome</keyword>
<gene>
    <name evidence="2" type="ORF">U7230_07925</name>
</gene>
<protein>
    <submittedName>
        <fullName evidence="2">Glycosyltransferase family 4 protein</fullName>
        <ecNumber evidence="2">2.4.-.-</ecNumber>
    </submittedName>
</protein>
<dbReference type="EC" id="2.4.-.-" evidence="2"/>
<dbReference type="RefSeq" id="WP_324715310.1">
    <property type="nucleotide sequence ID" value="NZ_CP141615.1"/>
</dbReference>
<dbReference type="Pfam" id="PF13439">
    <property type="entry name" value="Glyco_transf_4"/>
    <property type="match status" value="1"/>
</dbReference>
<dbReference type="InterPro" id="IPR050194">
    <property type="entry name" value="Glycosyltransferase_grp1"/>
</dbReference>
<dbReference type="Gene3D" id="3.40.50.2000">
    <property type="entry name" value="Glycogen Phosphorylase B"/>
    <property type="match status" value="2"/>
</dbReference>
<dbReference type="Pfam" id="PF13692">
    <property type="entry name" value="Glyco_trans_1_4"/>
    <property type="match status" value="1"/>
</dbReference>
<dbReference type="CDD" id="cd03801">
    <property type="entry name" value="GT4_PimA-like"/>
    <property type="match status" value="1"/>
</dbReference>
<dbReference type="Proteomes" id="UP001332192">
    <property type="component" value="Chromosome"/>
</dbReference>
<accession>A0ABZ1BTC0</accession>
<evidence type="ECO:0000259" key="1">
    <source>
        <dbReference type="Pfam" id="PF13439"/>
    </source>
</evidence>
<dbReference type="PANTHER" id="PTHR45947:SF3">
    <property type="entry name" value="SULFOQUINOVOSYL TRANSFERASE SQD2"/>
    <property type="match status" value="1"/>
</dbReference>
<dbReference type="SUPFAM" id="SSF53756">
    <property type="entry name" value="UDP-Glycosyltransferase/glycogen phosphorylase"/>
    <property type="match status" value="1"/>
</dbReference>
<evidence type="ECO:0000313" key="3">
    <source>
        <dbReference type="Proteomes" id="UP001332192"/>
    </source>
</evidence>
<sequence length="419" mass="46534">MERQGATARAPRVVMLSTDYLPNIGGIAAHVYHLARAIEALGHEVMVLQPVGDASRSEPRLEWEPSMSPPVVRLRYPSGGSRYHRLWQRARAVVRGLRRLHEAGRPLIVHQHDYRDSSMGAAWFSRVHGVPWVWTNHSSAFLVDARTRSGRMAARLLYSGVRAVIAVSREIEAQSRALWHFPPHLLRYIPNGVDPEVFSPSVRPLRPVDGDAVVLCPRRMVEKNGVLYFALAARLLVQQRPDVRWRFVFAGSASAFNTDPRYARQVMTVLQPLTEAGYVVDLGNVPHMEMPRVYAMAHVVVLPSLMEAVSLAALEAMAMRRAVVATDVGGLPEVVRDGQTGLLVPAGDPNALARAILELQEHPVRRQQLAEAAHALVTREYTWSHVARKTVTLYHEVMGIRHESAPGQYPLSSPHGGGC</sequence>
<organism evidence="2 3">
    <name type="scientific">Carboxydichorda subterranea</name>
    <dbReference type="NCBI Taxonomy" id="3109565"/>
    <lineage>
        <taxon>Bacteria</taxon>
        <taxon>Bacillati</taxon>
        <taxon>Bacillota</taxon>
        <taxon>Limnochordia</taxon>
        <taxon>Limnochordales</taxon>
        <taxon>Geochordaceae</taxon>
        <taxon>Carboxydichorda</taxon>
    </lineage>
</organism>
<name>A0ABZ1BTC0_9FIRM</name>
<keyword evidence="2" id="KW-0328">Glycosyltransferase</keyword>
<keyword evidence="2" id="KW-0808">Transferase</keyword>
<evidence type="ECO:0000313" key="2">
    <source>
        <dbReference type="EMBL" id="WRP16037.1"/>
    </source>
</evidence>